<dbReference type="InterPro" id="IPR057326">
    <property type="entry name" value="KR_dom"/>
</dbReference>
<keyword evidence="6" id="KW-1185">Reference proteome</keyword>
<evidence type="ECO:0000256" key="2">
    <source>
        <dbReference type="ARBA" id="ARBA00023002"/>
    </source>
</evidence>
<comment type="caution">
    <text evidence="5">The sequence shown here is derived from an EMBL/GenBank/DDBJ whole genome shotgun (WGS) entry which is preliminary data.</text>
</comment>
<dbReference type="EMBL" id="BAABHS010000027">
    <property type="protein sequence ID" value="GAA4984124.1"/>
    <property type="molecule type" value="Genomic_DNA"/>
</dbReference>
<feature type="region of interest" description="Disordered" evidence="3">
    <location>
        <begin position="254"/>
        <end position="276"/>
    </location>
</feature>
<dbReference type="InterPro" id="IPR002347">
    <property type="entry name" value="SDR_fam"/>
</dbReference>
<proteinExistence type="inferred from homology"/>
<keyword evidence="2" id="KW-0560">Oxidoreductase</keyword>
<organism evidence="5 6">
    <name type="scientific">Yinghuangia aomiensis</name>
    <dbReference type="NCBI Taxonomy" id="676205"/>
    <lineage>
        <taxon>Bacteria</taxon>
        <taxon>Bacillati</taxon>
        <taxon>Actinomycetota</taxon>
        <taxon>Actinomycetes</taxon>
        <taxon>Kitasatosporales</taxon>
        <taxon>Streptomycetaceae</taxon>
        <taxon>Yinghuangia</taxon>
    </lineage>
</organism>
<sequence length="276" mass="28535">MPKPDFADRRVLVVGGSSGVGRGIALAAAAQGARVAVVGRRAALLAEVAAETGGTAITADLAEPEDCARIADEAVAALGGDIHAVVHTAGVSPLMRIAHTPPEVWRRLMATNIIGPVLVTSAVLPALAPDALVAFTSSRSVGHPYHGVGAYSASKAALDQAILSLRLENPRVRFTRVEIGDTAGTDINRDFDMATRGELAPLWLSHGVLSEVLMDCGDLSGMITEALGQLLARPGISANNLVFHGAGGVLTSFDQKPSVGVPQPERLPIADNGNRR</sequence>
<dbReference type="PANTHER" id="PTHR44196:SF1">
    <property type="entry name" value="DEHYDROGENASE_REDUCTASE SDR FAMILY MEMBER 7B"/>
    <property type="match status" value="1"/>
</dbReference>
<accession>A0ABP9I0E3</accession>
<feature type="domain" description="Ketoreductase" evidence="4">
    <location>
        <begin position="9"/>
        <end position="182"/>
    </location>
</feature>
<evidence type="ECO:0000313" key="5">
    <source>
        <dbReference type="EMBL" id="GAA4984124.1"/>
    </source>
</evidence>
<comment type="similarity">
    <text evidence="1">Belongs to the short-chain dehydrogenases/reductases (SDR) family.</text>
</comment>
<dbReference type="SMART" id="SM00822">
    <property type="entry name" value="PKS_KR"/>
    <property type="match status" value="1"/>
</dbReference>
<dbReference type="RefSeq" id="WP_345679117.1">
    <property type="nucleotide sequence ID" value="NZ_BAABHS010000027.1"/>
</dbReference>
<dbReference type="Proteomes" id="UP001500466">
    <property type="component" value="Unassembled WGS sequence"/>
</dbReference>
<dbReference type="SUPFAM" id="SSF51735">
    <property type="entry name" value="NAD(P)-binding Rossmann-fold domains"/>
    <property type="match status" value="1"/>
</dbReference>
<gene>
    <name evidence="5" type="ORF">GCM10023205_62640</name>
</gene>
<dbReference type="Pfam" id="PF00106">
    <property type="entry name" value="adh_short"/>
    <property type="match status" value="1"/>
</dbReference>
<dbReference type="Gene3D" id="3.40.50.720">
    <property type="entry name" value="NAD(P)-binding Rossmann-like Domain"/>
    <property type="match status" value="1"/>
</dbReference>
<reference evidence="6" key="1">
    <citation type="journal article" date="2019" name="Int. J. Syst. Evol. Microbiol.">
        <title>The Global Catalogue of Microorganisms (GCM) 10K type strain sequencing project: providing services to taxonomists for standard genome sequencing and annotation.</title>
        <authorList>
            <consortium name="The Broad Institute Genomics Platform"/>
            <consortium name="The Broad Institute Genome Sequencing Center for Infectious Disease"/>
            <person name="Wu L."/>
            <person name="Ma J."/>
        </authorList>
    </citation>
    <scope>NUCLEOTIDE SEQUENCE [LARGE SCALE GENOMIC DNA]</scope>
    <source>
        <strain evidence="6">JCM 17986</strain>
    </source>
</reference>
<evidence type="ECO:0000259" key="4">
    <source>
        <dbReference type="SMART" id="SM00822"/>
    </source>
</evidence>
<evidence type="ECO:0000256" key="1">
    <source>
        <dbReference type="ARBA" id="ARBA00006484"/>
    </source>
</evidence>
<dbReference type="PRINTS" id="PR00081">
    <property type="entry name" value="GDHRDH"/>
</dbReference>
<protein>
    <submittedName>
        <fullName evidence="5">SDR family oxidoreductase</fullName>
    </submittedName>
</protein>
<name>A0ABP9I0E3_9ACTN</name>
<evidence type="ECO:0000313" key="6">
    <source>
        <dbReference type="Proteomes" id="UP001500466"/>
    </source>
</evidence>
<evidence type="ECO:0000256" key="3">
    <source>
        <dbReference type="SAM" id="MobiDB-lite"/>
    </source>
</evidence>
<dbReference type="InterPro" id="IPR036291">
    <property type="entry name" value="NAD(P)-bd_dom_sf"/>
</dbReference>
<dbReference type="PANTHER" id="PTHR44196">
    <property type="entry name" value="DEHYDROGENASE/REDUCTASE SDR FAMILY MEMBER 7B"/>
    <property type="match status" value="1"/>
</dbReference>